<protein>
    <submittedName>
        <fullName evidence="9">Carbohydrate ABC transporter permease</fullName>
    </submittedName>
</protein>
<gene>
    <name evidence="9" type="ORF">FEZ63_22210</name>
</gene>
<feature type="transmembrane region" description="Helical" evidence="7">
    <location>
        <begin position="158"/>
        <end position="183"/>
    </location>
</feature>
<sequence length="251" mass="28398">MPILWAFLMSLKTRADALAMPPKWVFTPTFEHYQTVWSDGSLLAYTQNSLIVTLSATAIGLLLGVPAAYMLARMRFRGKRSLLLGILSTRMIPPVAFIVPFFVIFTNLGLKDTYTALIIVYLTIILGFVIWMMRSYILEIPLELEEAARIDGCSQWQTFRFVVLPLCLPGLATSAIFSFIYAWNEFLYAMILTNRHAKTLPLGIYNWVSYEEVRWGELTAAAVLAMLPVLVFYFFVQRALVRGLTMGAVKG</sequence>
<evidence type="ECO:0000256" key="6">
    <source>
        <dbReference type="ARBA" id="ARBA00023136"/>
    </source>
</evidence>
<feature type="transmembrane region" description="Helical" evidence="7">
    <location>
        <begin position="218"/>
        <end position="236"/>
    </location>
</feature>
<dbReference type="PANTHER" id="PTHR32243">
    <property type="entry name" value="MALTOSE TRANSPORT SYSTEM PERMEASE-RELATED"/>
    <property type="match status" value="1"/>
</dbReference>
<dbReference type="Proteomes" id="UP000325684">
    <property type="component" value="Unassembled WGS sequence"/>
</dbReference>
<evidence type="ECO:0000256" key="3">
    <source>
        <dbReference type="ARBA" id="ARBA00022475"/>
    </source>
</evidence>
<feature type="transmembrane region" description="Helical" evidence="7">
    <location>
        <begin position="83"/>
        <end position="108"/>
    </location>
</feature>
<dbReference type="InterPro" id="IPR000515">
    <property type="entry name" value="MetI-like"/>
</dbReference>
<keyword evidence="6 7" id="KW-0472">Membrane</keyword>
<keyword evidence="5 7" id="KW-1133">Transmembrane helix</keyword>
<keyword evidence="10" id="KW-1185">Reference proteome</keyword>
<evidence type="ECO:0000256" key="4">
    <source>
        <dbReference type="ARBA" id="ARBA00022692"/>
    </source>
</evidence>
<reference evidence="9 10" key="1">
    <citation type="journal article" date="2019" name="Microorganisms">
        <title>Genome Insights into the Novel Species Microvirga brassicacearum, a Rapeseed Endophyte with Biotechnological Potential.</title>
        <authorList>
            <person name="Jimenez-Gomez A."/>
            <person name="Saati-Santamaria Z."/>
            <person name="Igual J.M."/>
            <person name="Rivas R."/>
            <person name="Mateos P.F."/>
            <person name="Garcia-Fraile P."/>
        </authorList>
    </citation>
    <scope>NUCLEOTIDE SEQUENCE [LARGE SCALE GENOMIC DNA]</scope>
    <source>
        <strain evidence="9 10">CDVBN77</strain>
    </source>
</reference>
<dbReference type="InterPro" id="IPR050901">
    <property type="entry name" value="BP-dep_ABC_trans_perm"/>
</dbReference>
<keyword evidence="2 7" id="KW-0813">Transport</keyword>
<dbReference type="CDD" id="cd06261">
    <property type="entry name" value="TM_PBP2"/>
    <property type="match status" value="1"/>
</dbReference>
<feature type="domain" description="ABC transmembrane type-1" evidence="8">
    <location>
        <begin position="46"/>
        <end position="236"/>
    </location>
</feature>
<name>A0A5N3P4M0_9HYPH</name>
<dbReference type="OrthoDB" id="9815445at2"/>
<keyword evidence="3" id="KW-1003">Cell membrane</keyword>
<dbReference type="GO" id="GO:0055085">
    <property type="term" value="P:transmembrane transport"/>
    <property type="evidence" value="ECO:0007669"/>
    <property type="project" value="InterPro"/>
</dbReference>
<evidence type="ECO:0000256" key="2">
    <source>
        <dbReference type="ARBA" id="ARBA00022448"/>
    </source>
</evidence>
<dbReference type="PROSITE" id="PS50928">
    <property type="entry name" value="ABC_TM1"/>
    <property type="match status" value="1"/>
</dbReference>
<comment type="caution">
    <text evidence="9">The sequence shown here is derived from an EMBL/GenBank/DDBJ whole genome shotgun (WGS) entry which is preliminary data.</text>
</comment>
<evidence type="ECO:0000313" key="10">
    <source>
        <dbReference type="Proteomes" id="UP000325684"/>
    </source>
</evidence>
<proteinExistence type="inferred from homology"/>
<accession>A0A5N3P4M0</accession>
<dbReference type="SUPFAM" id="SSF161098">
    <property type="entry name" value="MetI-like"/>
    <property type="match status" value="1"/>
</dbReference>
<evidence type="ECO:0000313" key="9">
    <source>
        <dbReference type="EMBL" id="KAB0264653.1"/>
    </source>
</evidence>
<feature type="transmembrane region" description="Helical" evidence="7">
    <location>
        <begin position="50"/>
        <end position="71"/>
    </location>
</feature>
<evidence type="ECO:0000256" key="5">
    <source>
        <dbReference type="ARBA" id="ARBA00022989"/>
    </source>
</evidence>
<evidence type="ECO:0000256" key="7">
    <source>
        <dbReference type="RuleBase" id="RU363032"/>
    </source>
</evidence>
<dbReference type="Pfam" id="PF00528">
    <property type="entry name" value="BPD_transp_1"/>
    <property type="match status" value="1"/>
</dbReference>
<dbReference type="Gene3D" id="1.10.3720.10">
    <property type="entry name" value="MetI-like"/>
    <property type="match status" value="1"/>
</dbReference>
<organism evidence="9 10">
    <name type="scientific">Microvirga brassicacearum</name>
    <dbReference type="NCBI Taxonomy" id="2580413"/>
    <lineage>
        <taxon>Bacteria</taxon>
        <taxon>Pseudomonadati</taxon>
        <taxon>Pseudomonadota</taxon>
        <taxon>Alphaproteobacteria</taxon>
        <taxon>Hyphomicrobiales</taxon>
        <taxon>Methylobacteriaceae</taxon>
        <taxon>Microvirga</taxon>
    </lineage>
</organism>
<comment type="subcellular location">
    <subcellularLocation>
        <location evidence="1 7">Cell membrane</location>
        <topology evidence="1 7">Multi-pass membrane protein</topology>
    </subcellularLocation>
</comment>
<dbReference type="EMBL" id="VCMV01000064">
    <property type="protein sequence ID" value="KAB0264653.1"/>
    <property type="molecule type" value="Genomic_DNA"/>
</dbReference>
<dbReference type="InterPro" id="IPR035906">
    <property type="entry name" value="MetI-like_sf"/>
</dbReference>
<dbReference type="AlphaFoldDB" id="A0A5N3P4M0"/>
<evidence type="ECO:0000259" key="8">
    <source>
        <dbReference type="PROSITE" id="PS50928"/>
    </source>
</evidence>
<keyword evidence="4 7" id="KW-0812">Transmembrane</keyword>
<dbReference type="PANTHER" id="PTHR32243:SF18">
    <property type="entry name" value="INNER MEMBRANE ABC TRANSPORTER PERMEASE PROTEIN YCJP"/>
    <property type="match status" value="1"/>
</dbReference>
<comment type="similarity">
    <text evidence="7">Belongs to the binding-protein-dependent transport system permease family.</text>
</comment>
<feature type="transmembrane region" description="Helical" evidence="7">
    <location>
        <begin position="114"/>
        <end position="137"/>
    </location>
</feature>
<dbReference type="GO" id="GO:0005886">
    <property type="term" value="C:plasma membrane"/>
    <property type="evidence" value="ECO:0007669"/>
    <property type="project" value="UniProtKB-SubCell"/>
</dbReference>
<evidence type="ECO:0000256" key="1">
    <source>
        <dbReference type="ARBA" id="ARBA00004651"/>
    </source>
</evidence>